<dbReference type="InterPro" id="IPR036388">
    <property type="entry name" value="WH-like_DNA-bd_sf"/>
</dbReference>
<dbReference type="Proteomes" id="UP001596417">
    <property type="component" value="Unassembled WGS sequence"/>
</dbReference>
<dbReference type="AlphaFoldDB" id="A0ABD5YXT4"/>
<dbReference type="RefSeq" id="WP_390207078.1">
    <property type="nucleotide sequence ID" value="NZ_JBHTAX010000007.1"/>
</dbReference>
<reference evidence="1 2" key="1">
    <citation type="journal article" date="2019" name="Int. J. Syst. Evol. Microbiol.">
        <title>The Global Catalogue of Microorganisms (GCM) 10K type strain sequencing project: providing services to taxonomists for standard genome sequencing and annotation.</title>
        <authorList>
            <consortium name="The Broad Institute Genomics Platform"/>
            <consortium name="The Broad Institute Genome Sequencing Center for Infectious Disease"/>
            <person name="Wu L."/>
            <person name="Ma J."/>
        </authorList>
    </citation>
    <scope>NUCLEOTIDE SEQUENCE [LARGE SCALE GENOMIC DNA]</scope>
    <source>
        <strain evidence="1 2">RDMS1</strain>
    </source>
</reference>
<dbReference type="EMBL" id="JBHTAX010000007">
    <property type="protein sequence ID" value="MFC7193242.1"/>
    <property type="molecule type" value="Genomic_DNA"/>
</dbReference>
<name>A0ABD5YXT4_9EURY</name>
<proteinExistence type="predicted"/>
<sequence>MSFGADDTMLPTASWFHAADRSLLRFYGEHSNGPFFCPPGAAGLNVSISKDHARRRAKVLTVAGLLERQGTNYRITDLGLRYVRGEMNQDDLEALAPNTDE</sequence>
<gene>
    <name evidence="1" type="ORF">ACFQL7_27935</name>
</gene>
<protein>
    <submittedName>
        <fullName evidence="1">Uncharacterized protein</fullName>
    </submittedName>
</protein>
<organism evidence="1 2">
    <name type="scientific">Halocatena marina</name>
    <dbReference type="NCBI Taxonomy" id="2934937"/>
    <lineage>
        <taxon>Archaea</taxon>
        <taxon>Methanobacteriati</taxon>
        <taxon>Methanobacteriota</taxon>
        <taxon>Stenosarchaea group</taxon>
        <taxon>Halobacteria</taxon>
        <taxon>Halobacteriales</taxon>
        <taxon>Natronomonadaceae</taxon>
        <taxon>Halocatena</taxon>
    </lineage>
</organism>
<accession>A0ABD5YXT4</accession>
<dbReference type="Gene3D" id="1.10.10.10">
    <property type="entry name" value="Winged helix-like DNA-binding domain superfamily/Winged helix DNA-binding domain"/>
    <property type="match status" value="1"/>
</dbReference>
<evidence type="ECO:0000313" key="1">
    <source>
        <dbReference type="EMBL" id="MFC7193242.1"/>
    </source>
</evidence>
<keyword evidence="2" id="KW-1185">Reference proteome</keyword>
<evidence type="ECO:0000313" key="2">
    <source>
        <dbReference type="Proteomes" id="UP001596417"/>
    </source>
</evidence>
<comment type="caution">
    <text evidence="1">The sequence shown here is derived from an EMBL/GenBank/DDBJ whole genome shotgun (WGS) entry which is preliminary data.</text>
</comment>